<dbReference type="AlphaFoldDB" id="A0A956NCN2"/>
<dbReference type="SUPFAM" id="SSF55666">
    <property type="entry name" value="Ribonuclease PH domain 2-like"/>
    <property type="match status" value="2"/>
</dbReference>
<dbReference type="GO" id="GO:0000175">
    <property type="term" value="F:3'-5'-RNA exonuclease activity"/>
    <property type="evidence" value="ECO:0007669"/>
    <property type="project" value="TreeGrafter"/>
</dbReference>
<dbReference type="EC" id="2.7.7.8" evidence="9"/>
<dbReference type="FunFam" id="2.40.50.140:FF:000023">
    <property type="entry name" value="Polyribonucleotide nucleotidyltransferase"/>
    <property type="match status" value="1"/>
</dbReference>
<feature type="domain" description="S1 motif" evidence="10">
    <location>
        <begin position="618"/>
        <end position="686"/>
    </location>
</feature>
<protein>
    <recommendedName>
        <fullName evidence="9">Polyribonucleotide nucleotidyltransferase</fullName>
        <ecNumber evidence="9">2.7.7.8</ecNumber>
    </recommendedName>
    <alternativeName>
        <fullName evidence="9">Polynucleotide phosphorylase</fullName>
        <shortName evidence="9">PNPase</shortName>
    </alternativeName>
</protein>
<name>A0A956NCN2_UNCEI</name>
<dbReference type="Gene3D" id="3.30.230.70">
    <property type="entry name" value="GHMP Kinase, N-terminal domain"/>
    <property type="match status" value="2"/>
</dbReference>
<comment type="subcellular location">
    <subcellularLocation>
        <location evidence="1 9">Cytoplasm</location>
    </subcellularLocation>
</comment>
<dbReference type="Pfam" id="PF00575">
    <property type="entry name" value="S1"/>
    <property type="match status" value="1"/>
</dbReference>
<proteinExistence type="inferred from homology"/>
<dbReference type="InterPro" id="IPR015848">
    <property type="entry name" value="PNPase_PH_RNA-bd_bac/org-type"/>
</dbReference>
<dbReference type="CDD" id="cd02393">
    <property type="entry name" value="KH-I_PNPase"/>
    <property type="match status" value="1"/>
</dbReference>
<dbReference type="CDD" id="cd04472">
    <property type="entry name" value="S1_PNPase"/>
    <property type="match status" value="1"/>
</dbReference>
<dbReference type="Proteomes" id="UP000739538">
    <property type="component" value="Unassembled WGS sequence"/>
</dbReference>
<organism evidence="11 12">
    <name type="scientific">Eiseniibacteriota bacterium</name>
    <dbReference type="NCBI Taxonomy" id="2212470"/>
    <lineage>
        <taxon>Bacteria</taxon>
        <taxon>Candidatus Eiseniibacteriota</taxon>
    </lineage>
</organism>
<dbReference type="InterPro" id="IPR036612">
    <property type="entry name" value="KH_dom_type_1_sf"/>
</dbReference>
<evidence type="ECO:0000259" key="10">
    <source>
        <dbReference type="PROSITE" id="PS50126"/>
    </source>
</evidence>
<evidence type="ECO:0000313" key="12">
    <source>
        <dbReference type="Proteomes" id="UP000739538"/>
    </source>
</evidence>
<evidence type="ECO:0000256" key="9">
    <source>
        <dbReference type="HAMAP-Rule" id="MF_01595"/>
    </source>
</evidence>
<reference evidence="11" key="2">
    <citation type="journal article" date="2021" name="Microbiome">
        <title>Successional dynamics and alternative stable states in a saline activated sludge microbial community over 9 years.</title>
        <authorList>
            <person name="Wang Y."/>
            <person name="Ye J."/>
            <person name="Ju F."/>
            <person name="Liu L."/>
            <person name="Boyd J.A."/>
            <person name="Deng Y."/>
            <person name="Parks D.H."/>
            <person name="Jiang X."/>
            <person name="Yin X."/>
            <person name="Woodcroft B.J."/>
            <person name="Tyson G.W."/>
            <person name="Hugenholtz P."/>
            <person name="Polz M.F."/>
            <person name="Zhang T."/>
        </authorList>
    </citation>
    <scope>NUCLEOTIDE SEQUENCE</scope>
    <source>
        <strain evidence="11">HKST-UBA02</strain>
    </source>
</reference>
<dbReference type="CDD" id="cd11364">
    <property type="entry name" value="RNase_PH_PNPase_2"/>
    <property type="match status" value="1"/>
</dbReference>
<dbReference type="FunFam" id="3.30.1370.10:FF:000001">
    <property type="entry name" value="Polyribonucleotide nucleotidyltransferase"/>
    <property type="match status" value="1"/>
</dbReference>
<dbReference type="PANTHER" id="PTHR11252">
    <property type="entry name" value="POLYRIBONUCLEOTIDE NUCLEOTIDYLTRANSFERASE"/>
    <property type="match status" value="1"/>
</dbReference>
<dbReference type="EMBL" id="JAGQHS010000016">
    <property type="protein sequence ID" value="MCA9755160.1"/>
    <property type="molecule type" value="Genomic_DNA"/>
</dbReference>
<dbReference type="PROSITE" id="PS50084">
    <property type="entry name" value="KH_TYPE_1"/>
    <property type="match status" value="1"/>
</dbReference>
<dbReference type="Pfam" id="PF03726">
    <property type="entry name" value="PNPase"/>
    <property type="match status" value="1"/>
</dbReference>
<evidence type="ECO:0000256" key="2">
    <source>
        <dbReference type="ARBA" id="ARBA00007404"/>
    </source>
</evidence>
<accession>A0A956NCN2</accession>
<dbReference type="Gene3D" id="3.30.1370.10">
    <property type="entry name" value="K Homology domain, type 1"/>
    <property type="match status" value="1"/>
</dbReference>
<evidence type="ECO:0000313" key="11">
    <source>
        <dbReference type="EMBL" id="MCA9755160.1"/>
    </source>
</evidence>
<dbReference type="GO" id="GO:0000287">
    <property type="term" value="F:magnesium ion binding"/>
    <property type="evidence" value="ECO:0007669"/>
    <property type="project" value="UniProtKB-UniRule"/>
</dbReference>
<comment type="cofactor">
    <cofactor evidence="9">
        <name>Mg(2+)</name>
        <dbReference type="ChEBI" id="CHEBI:18420"/>
    </cofactor>
</comment>
<dbReference type="InterPro" id="IPR012340">
    <property type="entry name" value="NA-bd_OB-fold"/>
</dbReference>
<dbReference type="InterPro" id="IPR036345">
    <property type="entry name" value="ExoRNase_PH_dom2_sf"/>
</dbReference>
<dbReference type="GO" id="GO:0003723">
    <property type="term" value="F:RNA binding"/>
    <property type="evidence" value="ECO:0007669"/>
    <property type="project" value="UniProtKB-UniRule"/>
</dbReference>
<dbReference type="Pfam" id="PF03725">
    <property type="entry name" value="RNase_PH_C"/>
    <property type="match status" value="2"/>
</dbReference>
<dbReference type="PROSITE" id="PS50126">
    <property type="entry name" value="S1"/>
    <property type="match status" value="1"/>
</dbReference>
<dbReference type="GO" id="GO:0006396">
    <property type="term" value="P:RNA processing"/>
    <property type="evidence" value="ECO:0007669"/>
    <property type="project" value="InterPro"/>
</dbReference>
<keyword evidence="3 9" id="KW-0963">Cytoplasm</keyword>
<dbReference type="SUPFAM" id="SSF46915">
    <property type="entry name" value="Polynucleotide phosphorylase/guanosine pentaphosphate synthase (PNPase/GPSI), domain 3"/>
    <property type="match status" value="1"/>
</dbReference>
<keyword evidence="7 9" id="KW-0460">Magnesium</keyword>
<keyword evidence="8 9" id="KW-0694">RNA-binding</keyword>
<dbReference type="InterPro" id="IPR012162">
    <property type="entry name" value="PNPase"/>
</dbReference>
<comment type="function">
    <text evidence="9">Involved in mRNA degradation. Catalyzes the phosphorolysis of single-stranded polyribonucleotides processively in the 3'- to 5'-direction.</text>
</comment>
<dbReference type="FunFam" id="3.30.230.70:FF:000001">
    <property type="entry name" value="Polyribonucleotide nucleotidyltransferase"/>
    <property type="match status" value="1"/>
</dbReference>
<gene>
    <name evidence="9" type="primary">pnp</name>
    <name evidence="11" type="ORF">KDA27_05110</name>
</gene>
<dbReference type="NCBIfam" id="TIGR03591">
    <property type="entry name" value="polynuc_phos"/>
    <property type="match status" value="1"/>
</dbReference>
<dbReference type="NCBIfam" id="NF008805">
    <property type="entry name" value="PRK11824.1"/>
    <property type="match status" value="1"/>
</dbReference>
<reference evidence="11" key="1">
    <citation type="submission" date="2020-04" db="EMBL/GenBank/DDBJ databases">
        <authorList>
            <person name="Zhang T."/>
        </authorList>
    </citation>
    <scope>NUCLEOTIDE SEQUENCE</scope>
    <source>
        <strain evidence="11">HKST-UBA02</strain>
    </source>
</reference>
<dbReference type="InterPro" id="IPR027408">
    <property type="entry name" value="PNPase/RNase_PH_dom_sf"/>
</dbReference>
<evidence type="ECO:0000256" key="1">
    <source>
        <dbReference type="ARBA" id="ARBA00004496"/>
    </source>
</evidence>
<dbReference type="GO" id="GO:0005829">
    <property type="term" value="C:cytosol"/>
    <property type="evidence" value="ECO:0007669"/>
    <property type="project" value="UniProtKB-ARBA"/>
</dbReference>
<dbReference type="HAMAP" id="MF_01595">
    <property type="entry name" value="PNPase"/>
    <property type="match status" value="1"/>
</dbReference>
<keyword evidence="5 9" id="KW-0548">Nucleotidyltransferase</keyword>
<dbReference type="InterPro" id="IPR004087">
    <property type="entry name" value="KH_dom"/>
</dbReference>
<dbReference type="Pfam" id="PF00013">
    <property type="entry name" value="KH_1"/>
    <property type="match status" value="1"/>
</dbReference>
<keyword evidence="6 9" id="KW-0479">Metal-binding</keyword>
<evidence type="ECO:0000256" key="5">
    <source>
        <dbReference type="ARBA" id="ARBA00022695"/>
    </source>
</evidence>
<dbReference type="GO" id="GO:0004654">
    <property type="term" value="F:polyribonucleotide nucleotidyltransferase activity"/>
    <property type="evidence" value="ECO:0007669"/>
    <property type="project" value="UniProtKB-UniRule"/>
</dbReference>
<dbReference type="SUPFAM" id="SSF54791">
    <property type="entry name" value="Eukaryotic type KH-domain (KH-domain type I)"/>
    <property type="match status" value="1"/>
</dbReference>
<dbReference type="CDD" id="cd11363">
    <property type="entry name" value="RNase_PH_PNPase_1"/>
    <property type="match status" value="1"/>
</dbReference>
<dbReference type="InterPro" id="IPR003029">
    <property type="entry name" value="S1_domain"/>
</dbReference>
<dbReference type="SMART" id="SM00322">
    <property type="entry name" value="KH"/>
    <property type="match status" value="1"/>
</dbReference>
<feature type="binding site" evidence="9">
    <location>
        <position position="482"/>
    </location>
    <ligand>
        <name>Mg(2+)</name>
        <dbReference type="ChEBI" id="CHEBI:18420"/>
    </ligand>
</feature>
<evidence type="ECO:0000256" key="8">
    <source>
        <dbReference type="ARBA" id="ARBA00022884"/>
    </source>
</evidence>
<comment type="catalytic activity">
    <reaction evidence="9">
        <text>RNA(n+1) + phosphate = RNA(n) + a ribonucleoside 5'-diphosphate</text>
        <dbReference type="Rhea" id="RHEA:22096"/>
        <dbReference type="Rhea" id="RHEA-COMP:14527"/>
        <dbReference type="Rhea" id="RHEA-COMP:17342"/>
        <dbReference type="ChEBI" id="CHEBI:43474"/>
        <dbReference type="ChEBI" id="CHEBI:57930"/>
        <dbReference type="ChEBI" id="CHEBI:140395"/>
        <dbReference type="EC" id="2.7.7.8"/>
    </reaction>
</comment>
<dbReference type="SUPFAM" id="SSF54211">
    <property type="entry name" value="Ribosomal protein S5 domain 2-like"/>
    <property type="match status" value="2"/>
</dbReference>
<evidence type="ECO:0000256" key="4">
    <source>
        <dbReference type="ARBA" id="ARBA00022679"/>
    </source>
</evidence>
<dbReference type="InterPro" id="IPR001247">
    <property type="entry name" value="ExoRNase_PH_dom1"/>
</dbReference>
<comment type="similarity">
    <text evidence="2 9">Belongs to the polyribonucleotide nucleotidyltransferase family.</text>
</comment>
<dbReference type="SUPFAM" id="SSF50249">
    <property type="entry name" value="Nucleic acid-binding proteins"/>
    <property type="match status" value="1"/>
</dbReference>
<dbReference type="FunFam" id="3.30.230.70:FF:000002">
    <property type="entry name" value="Polyribonucleotide nucleotidyltransferase"/>
    <property type="match status" value="1"/>
</dbReference>
<evidence type="ECO:0000256" key="6">
    <source>
        <dbReference type="ARBA" id="ARBA00022723"/>
    </source>
</evidence>
<sequence length="694" mass="76233">MKDTVQMEIGGRTLSIETGRLAKQAQGACLVTFGETVVLCTVVVSKREADRDFLPLFVEYREKTYAAGRIPGGFFKREGRPTEKEILSSRIIDRTLRPMFEKSCRYEIQVMTEVVSSDQENDSDVIALVGASCAVNLTDMPFPGPLSAVRVGLVEGEYIINPTVEQLENSRMDVVIAGTDDSIVMVEGEANEISEQEFLEGLRTAHETIRQLNALQRELLGRNSQAKRELPNKDINPEIVEAVTGKSLARVKEVVRIGEKEEREAALDTLMTEMTEAFAEQFPEQEGAVKTVVHKLEKQEMRRMILEEGRRTDGRSLTDVRPISSEVSVLPRTHGSAVFTRGQTQALVVCTLGTSTDEQKIEELLGQSWKSFMLHYNFPPYSVGEVRPLRGPGRREIGHGALAERALTAVVPSTEKFPYTIRIVSDVLESNGSSSMASVCGGTLALMDAGVPIKSPVAGIAMGLIQEDDGVAVLSDILGVEDHLGDMDFKVAGTKDGITAIQMDIKIKGLDYEVLTNALEQARQGRLHILGKMAETMTDSRTEISQHAPRIIVIQINPDRIRDVIGPGGKVIRKICEDTGASVDVEDDGTVKVACVDAEMANRAVDIIRSLTEDPEIGRIYRGKVKRIVNFGAFVEILPGRDGLVHISELEHHRVARVEDVLSDGEIVLVKVIGVDEEGKIRLSRKAVLEETPA</sequence>
<keyword evidence="4 9" id="KW-0808">Transferase</keyword>
<dbReference type="Pfam" id="PF01138">
    <property type="entry name" value="RNase_PH"/>
    <property type="match status" value="2"/>
</dbReference>
<evidence type="ECO:0000256" key="7">
    <source>
        <dbReference type="ARBA" id="ARBA00022842"/>
    </source>
</evidence>
<dbReference type="Gene3D" id="2.40.50.140">
    <property type="entry name" value="Nucleic acid-binding proteins"/>
    <property type="match status" value="1"/>
</dbReference>
<evidence type="ECO:0000256" key="3">
    <source>
        <dbReference type="ARBA" id="ARBA00022490"/>
    </source>
</evidence>
<dbReference type="PIRSF" id="PIRSF005499">
    <property type="entry name" value="PNPase"/>
    <property type="match status" value="1"/>
</dbReference>
<dbReference type="InterPro" id="IPR015847">
    <property type="entry name" value="ExoRNase_PH_dom2"/>
</dbReference>
<dbReference type="SMART" id="SM00316">
    <property type="entry name" value="S1"/>
    <property type="match status" value="1"/>
</dbReference>
<dbReference type="InterPro" id="IPR036456">
    <property type="entry name" value="PNPase_PH_RNA-bd_sf"/>
</dbReference>
<feature type="binding site" evidence="9">
    <location>
        <position position="488"/>
    </location>
    <ligand>
        <name>Mg(2+)</name>
        <dbReference type="ChEBI" id="CHEBI:18420"/>
    </ligand>
</feature>
<dbReference type="GO" id="GO:0006402">
    <property type="term" value="P:mRNA catabolic process"/>
    <property type="evidence" value="ECO:0007669"/>
    <property type="project" value="UniProtKB-UniRule"/>
</dbReference>
<dbReference type="PANTHER" id="PTHR11252:SF0">
    <property type="entry name" value="POLYRIBONUCLEOTIDE NUCLEOTIDYLTRANSFERASE 1, MITOCHONDRIAL"/>
    <property type="match status" value="1"/>
</dbReference>
<comment type="caution">
    <text evidence="11">The sequence shown here is derived from an EMBL/GenBank/DDBJ whole genome shotgun (WGS) entry which is preliminary data.</text>
</comment>
<dbReference type="InterPro" id="IPR004088">
    <property type="entry name" value="KH_dom_type_1"/>
</dbReference>
<dbReference type="InterPro" id="IPR020568">
    <property type="entry name" value="Ribosomal_Su5_D2-typ_SF"/>
</dbReference>